<evidence type="ECO:0000313" key="1">
    <source>
        <dbReference type="EMBL" id="SEO28032.1"/>
    </source>
</evidence>
<dbReference type="AlphaFoldDB" id="A0A1H8NER4"/>
<proteinExistence type="predicted"/>
<name>A0A1H8NER4_9RHOB</name>
<protein>
    <submittedName>
        <fullName evidence="1">Uncharacterized protein</fullName>
    </submittedName>
</protein>
<evidence type="ECO:0000313" key="2">
    <source>
        <dbReference type="Proteomes" id="UP000199054"/>
    </source>
</evidence>
<gene>
    <name evidence="1" type="ORF">SAMN04489859_105812</name>
</gene>
<accession>A0A1H8NER4</accession>
<dbReference type="Proteomes" id="UP000199054">
    <property type="component" value="Unassembled WGS sequence"/>
</dbReference>
<reference evidence="1 2" key="1">
    <citation type="submission" date="2016-10" db="EMBL/GenBank/DDBJ databases">
        <authorList>
            <person name="de Groot N.N."/>
        </authorList>
    </citation>
    <scope>NUCLEOTIDE SEQUENCE [LARGE SCALE GENOMIC DNA]</scope>
    <source>
        <strain evidence="1 2">DSM 8512</strain>
    </source>
</reference>
<keyword evidence="2" id="KW-1185">Reference proteome</keyword>
<organism evidence="1 2">
    <name type="scientific">Paracoccus alcaliphilus</name>
    <dbReference type="NCBI Taxonomy" id="34002"/>
    <lineage>
        <taxon>Bacteria</taxon>
        <taxon>Pseudomonadati</taxon>
        <taxon>Pseudomonadota</taxon>
        <taxon>Alphaproteobacteria</taxon>
        <taxon>Rhodobacterales</taxon>
        <taxon>Paracoccaceae</taxon>
        <taxon>Paracoccus</taxon>
    </lineage>
</organism>
<sequence length="241" mass="26610">MGEVAVIRYLRDHFRRRFIILNLFAEGGGAPVRACARDAPVMMTRVRQVWVSAMSGTRTPNAGIAGDPVDAVTQECRHRCVEDQSAIVLRARPQRACASVAISGFFRGFHEAKSRWSPSPLQGRTGNRCPTPVRQAWDIWFLPGYLHSGRSRAMSVHRRPTISPKIREPRNDHKRGIRPACSVSVQPGGRACASGSATSGTGAALALLRRAFWGLSFCVLPLRSWSRRYEPSVLALTMISC</sequence>
<dbReference type="EMBL" id="FODE01000058">
    <property type="protein sequence ID" value="SEO28032.1"/>
    <property type="molecule type" value="Genomic_DNA"/>
</dbReference>